<feature type="compositionally biased region" description="Pro residues" evidence="2">
    <location>
        <begin position="578"/>
        <end position="592"/>
    </location>
</feature>
<feature type="coiled-coil region" evidence="1">
    <location>
        <begin position="526"/>
        <end position="560"/>
    </location>
</feature>
<feature type="region of interest" description="Disordered" evidence="2">
    <location>
        <begin position="248"/>
        <end position="277"/>
    </location>
</feature>
<keyword evidence="3" id="KW-0472">Membrane</keyword>
<dbReference type="Gene3D" id="3.10.20.90">
    <property type="entry name" value="Phosphatidylinositol 3-kinase Catalytic Subunit, Chain A, domain 1"/>
    <property type="match status" value="1"/>
</dbReference>
<feature type="compositionally biased region" description="Low complexity" evidence="2">
    <location>
        <begin position="364"/>
        <end position="378"/>
    </location>
</feature>
<dbReference type="GO" id="GO:0030968">
    <property type="term" value="P:endoplasmic reticulum unfolded protein response"/>
    <property type="evidence" value="ECO:0007669"/>
    <property type="project" value="TreeGrafter"/>
</dbReference>
<proteinExistence type="predicted"/>
<dbReference type="InterPro" id="IPR039751">
    <property type="entry name" value="HERPUD1/2"/>
</dbReference>
<reference evidence="4" key="1">
    <citation type="journal article" date="2023" name="Mol. Phylogenet. Evol.">
        <title>Genome-scale phylogeny and comparative genomics of the fungal order Sordariales.</title>
        <authorList>
            <person name="Hensen N."/>
            <person name="Bonometti L."/>
            <person name="Westerberg I."/>
            <person name="Brannstrom I.O."/>
            <person name="Guillou S."/>
            <person name="Cros-Aarteil S."/>
            <person name="Calhoun S."/>
            <person name="Haridas S."/>
            <person name="Kuo A."/>
            <person name="Mondo S."/>
            <person name="Pangilinan J."/>
            <person name="Riley R."/>
            <person name="LaButti K."/>
            <person name="Andreopoulos B."/>
            <person name="Lipzen A."/>
            <person name="Chen C."/>
            <person name="Yan M."/>
            <person name="Daum C."/>
            <person name="Ng V."/>
            <person name="Clum A."/>
            <person name="Steindorff A."/>
            <person name="Ohm R.A."/>
            <person name="Martin F."/>
            <person name="Silar P."/>
            <person name="Natvig D.O."/>
            <person name="Lalanne C."/>
            <person name="Gautier V."/>
            <person name="Ament-Velasquez S.L."/>
            <person name="Kruys A."/>
            <person name="Hutchinson M.I."/>
            <person name="Powell A.J."/>
            <person name="Barry K."/>
            <person name="Miller A.N."/>
            <person name="Grigoriev I.V."/>
            <person name="Debuchy R."/>
            <person name="Gladieux P."/>
            <person name="Hiltunen Thoren M."/>
            <person name="Johannesson H."/>
        </authorList>
    </citation>
    <scope>NUCLEOTIDE SEQUENCE</scope>
    <source>
        <strain evidence="4">PSN324</strain>
    </source>
</reference>
<evidence type="ECO:0000256" key="2">
    <source>
        <dbReference type="SAM" id="MobiDB-lite"/>
    </source>
</evidence>
<feature type="compositionally biased region" description="Low complexity" evidence="2">
    <location>
        <begin position="503"/>
        <end position="515"/>
    </location>
</feature>
<gene>
    <name evidence="4" type="ORF">QBC42DRAFT_292835</name>
</gene>
<name>A0AAV9I6N3_9PEZI</name>
<dbReference type="AlphaFoldDB" id="A0AAV9I6N3"/>
<feature type="region of interest" description="Disordered" evidence="2">
    <location>
        <begin position="565"/>
        <end position="596"/>
    </location>
</feature>
<keyword evidence="3" id="KW-0812">Transmembrane</keyword>
<feature type="compositionally biased region" description="Low complexity" evidence="2">
    <location>
        <begin position="566"/>
        <end position="577"/>
    </location>
</feature>
<evidence type="ECO:0000256" key="1">
    <source>
        <dbReference type="SAM" id="Coils"/>
    </source>
</evidence>
<dbReference type="PANTHER" id="PTHR12943:SF27">
    <property type="entry name" value="HOMOCYSTEINE-INDUCED ENDOPLASMIC RETICULUM PROTEIN, ISOFORM A"/>
    <property type="match status" value="1"/>
</dbReference>
<dbReference type="SUPFAM" id="SSF54236">
    <property type="entry name" value="Ubiquitin-like"/>
    <property type="match status" value="1"/>
</dbReference>
<feature type="transmembrane region" description="Helical" evidence="3">
    <location>
        <begin position="605"/>
        <end position="626"/>
    </location>
</feature>
<feature type="region of interest" description="Disordered" evidence="2">
    <location>
        <begin position="674"/>
        <end position="708"/>
    </location>
</feature>
<feature type="compositionally biased region" description="Low complexity" evidence="2">
    <location>
        <begin position="127"/>
        <end position="142"/>
    </location>
</feature>
<feature type="region of interest" description="Disordered" evidence="2">
    <location>
        <begin position="105"/>
        <end position="159"/>
    </location>
</feature>
<feature type="region of interest" description="Disordered" evidence="2">
    <location>
        <begin position="364"/>
        <end position="389"/>
    </location>
</feature>
<accession>A0AAV9I6N3</accession>
<evidence type="ECO:0000313" key="4">
    <source>
        <dbReference type="EMBL" id="KAK4467113.1"/>
    </source>
</evidence>
<feature type="compositionally biased region" description="Polar residues" evidence="2">
    <location>
        <begin position="685"/>
        <end position="701"/>
    </location>
</feature>
<sequence>MADVQPTPREGETQTINLQILSPSPLVGPMRFPNLAVSTTVGELKAKIRELVETRPSDEHMRLIYQARFLSRDADTLLDVFGEDVIRASDQQTLHLALRDPAPNASGTAFSAQNTAAASRATHPNHHNNQPHNHHQQPAANPIGPHVAHQGGIFLPPNPLNHAAQQFALNAAAHQNALRQAAMTHAQVSQQAVAVLSEDNARLRRRIEALEQGRGATLRGEVGEPVEATMHQHAAPNGTNVRITTFEVPTPRSGGPSSDGTSATATYPSSQLPLPRANTLRATQTITDAMQRSASGASISSMATNLANANRNGPIQPIQPGVTTPLFPGVSRHASRTATPDPFTRSASQLQAQGQPLLTPQQLHLQPQTRSQPQSRAQSRARRGQGSTEVYIVDTPAGPHSLLVNNGSEMYEQLVLRPQSASYPAPLTRASQVGLQLPVGYQIQPGLVYPTALQYPVYYLPPGLQPAPSHQAQTTSYQVQARFQVPPGYQPSVGFPQPTPHLPVQSPQPQVQPHVQPQPVPQIQPNEQVRAQAQRAVEQLQALNARLEELVRNREEVGGRQAALDVPAPGQGAAAGPPAAPAPQAQPAPPAVPVIRHPANPGPGAVVAALWPHVWLIVRLVAFAWWFSYSNPSWERWLSLAIAFVVVFAINTGVLNGVVNDAFNPVREQLEGMLPPLANAGGQDQGQEANQQDRPGNQNDGQADPNPAETARRLVVQRRIANGTWLRDQARWLERAGVLLLASLAPGVAERHIRQLEEREMRERAAAQAAAAERERLAQEAAAAAANQEAENAQDGQGNEGQENHGDDGQEGPIMPPALGHDHLQQQQHQAHRPVDPL</sequence>
<dbReference type="EMBL" id="MU864928">
    <property type="protein sequence ID" value="KAK4467113.1"/>
    <property type="molecule type" value="Genomic_DNA"/>
</dbReference>
<dbReference type="CDD" id="cd17039">
    <property type="entry name" value="Ubl_ubiquitin_like"/>
    <property type="match status" value="1"/>
</dbReference>
<feature type="region of interest" description="Disordered" evidence="2">
    <location>
        <begin position="495"/>
        <end position="519"/>
    </location>
</feature>
<dbReference type="PANTHER" id="PTHR12943">
    <property type="entry name" value="HOMOCYSTEINE-RESPONSIVE ENDOPLASMIC RETICULUM-RESIDENT UNIQUITIN-LIKE DOMAIN HERPUD PROTEIN FAMILY MEMBER"/>
    <property type="match status" value="1"/>
</dbReference>
<feature type="region of interest" description="Disordered" evidence="2">
    <location>
        <begin position="308"/>
        <end position="352"/>
    </location>
</feature>
<reference evidence="4" key="2">
    <citation type="submission" date="2023-06" db="EMBL/GenBank/DDBJ databases">
        <authorList>
            <consortium name="Lawrence Berkeley National Laboratory"/>
            <person name="Mondo S.J."/>
            <person name="Hensen N."/>
            <person name="Bonometti L."/>
            <person name="Westerberg I."/>
            <person name="Brannstrom I.O."/>
            <person name="Guillou S."/>
            <person name="Cros-Aarteil S."/>
            <person name="Calhoun S."/>
            <person name="Haridas S."/>
            <person name="Kuo A."/>
            <person name="Pangilinan J."/>
            <person name="Riley R."/>
            <person name="Labutti K."/>
            <person name="Andreopoulos B."/>
            <person name="Lipzen A."/>
            <person name="Chen C."/>
            <person name="Yanf M."/>
            <person name="Daum C."/>
            <person name="Ng V."/>
            <person name="Clum A."/>
            <person name="Steindorff A."/>
            <person name="Ohm R."/>
            <person name="Martin F."/>
            <person name="Silar P."/>
            <person name="Natvig D."/>
            <person name="Lalanne C."/>
            <person name="Gautier V."/>
            <person name="Ament-Velasquez S.L."/>
            <person name="Kruys A."/>
            <person name="Hutchinson M.I."/>
            <person name="Powell A.J."/>
            <person name="Barry K."/>
            <person name="Miller A.N."/>
            <person name="Grigoriev I.V."/>
            <person name="Debuchy R."/>
            <person name="Gladieux P."/>
            <person name="Thoren M.H."/>
            <person name="Johannesson H."/>
        </authorList>
    </citation>
    <scope>NUCLEOTIDE SEQUENCE</scope>
    <source>
        <strain evidence="4">PSN324</strain>
    </source>
</reference>
<feature type="compositionally biased region" description="Polar residues" evidence="2">
    <location>
        <begin position="255"/>
        <end position="272"/>
    </location>
</feature>
<organism evidence="4 5">
    <name type="scientific">Cladorrhinum samala</name>
    <dbReference type="NCBI Taxonomy" id="585594"/>
    <lineage>
        <taxon>Eukaryota</taxon>
        <taxon>Fungi</taxon>
        <taxon>Dikarya</taxon>
        <taxon>Ascomycota</taxon>
        <taxon>Pezizomycotina</taxon>
        <taxon>Sordariomycetes</taxon>
        <taxon>Sordariomycetidae</taxon>
        <taxon>Sordariales</taxon>
        <taxon>Podosporaceae</taxon>
        <taxon>Cladorrhinum</taxon>
    </lineage>
</organism>
<feature type="compositionally biased region" description="Polar residues" evidence="2">
    <location>
        <begin position="105"/>
        <end position="117"/>
    </location>
</feature>
<keyword evidence="3" id="KW-1133">Transmembrane helix</keyword>
<evidence type="ECO:0008006" key="6">
    <source>
        <dbReference type="Google" id="ProtNLM"/>
    </source>
</evidence>
<protein>
    <recommendedName>
        <fullName evidence="6">Ubiquitin-like domain-containing protein</fullName>
    </recommendedName>
</protein>
<dbReference type="InterPro" id="IPR029071">
    <property type="entry name" value="Ubiquitin-like_domsf"/>
</dbReference>
<dbReference type="Proteomes" id="UP001321749">
    <property type="component" value="Unassembled WGS sequence"/>
</dbReference>
<keyword evidence="1" id="KW-0175">Coiled coil</keyword>
<feature type="region of interest" description="Disordered" evidence="2">
    <location>
        <begin position="764"/>
        <end position="838"/>
    </location>
</feature>
<keyword evidence="5" id="KW-1185">Reference proteome</keyword>
<evidence type="ECO:0000256" key="3">
    <source>
        <dbReference type="SAM" id="Phobius"/>
    </source>
</evidence>
<comment type="caution">
    <text evidence="4">The sequence shown here is derived from an EMBL/GenBank/DDBJ whole genome shotgun (WGS) entry which is preliminary data.</text>
</comment>
<feature type="transmembrane region" description="Helical" evidence="3">
    <location>
        <begin position="638"/>
        <end position="659"/>
    </location>
</feature>
<feature type="compositionally biased region" description="Low complexity" evidence="2">
    <location>
        <begin position="779"/>
        <end position="794"/>
    </location>
</feature>
<evidence type="ECO:0000313" key="5">
    <source>
        <dbReference type="Proteomes" id="UP001321749"/>
    </source>
</evidence>